<sequence>MGCAHGANTSRPPCQFQVLSQLDLKSNMPKAEKGGVFRMGNNCSAPHPQPSGDEGNSHLANGNGSSTGDLGREPSTFLSPSIPRVEASDAELVNRQILPATVSRPAANRPFITSSFPASVPKPAAVRSTGPGSVSTAIPTTHLSNLTVEGLAAKPGYWPIFPNAGRIVWPRPDAMKAQESAVSGMSRRPSQQRVAELKENDLVDVAPTRKYALDADRAAQAANQSQTYRPTSNYDKVRSMSSANTTKPQGRRPSESVTGPEVTPNKQTSNTLNQPVKPQTTSSPAWDRFLEKRKRDSLGLIPVANSISVFDTLGAGASASPASPSETAQTVTPATPAALTASKSAGIFGPISLPDGHDYREKSKEGFKLPPLSVSKIRQPVPEQSSETNNDLTSSIGSQEDIANATSHWLSLSTQDVHNSSVPPMLQEQYDMHRAIATMIKNYEHPKYAAIKEKFSKMDRTNTELFELQTHMKKQQEAAVQAVQTLQEQVVAAERAREQQSDNVTDILSMHEEEHNQRNLELKKTIDMNQKALHRYIYELKKVHEGNRKLQEEFNSNLNKELEKIHKAHVQRIYDLQISTEKTQKSHSTALKMANEQILKLQSQRDGPLIHIQTEFKSLRAAAMSQEEVWKAAEERLQRTLVEERIKLDDIKPHFEKQIEELQDAQKRITTCMSDVLSEVARKTEMDAEVKMQKKQLKEFRENVNEVFRKADSKIKVVEGVISSLTTQLADIRTSTQTNTQTSMQNPSEDLSILKAGIETASFDSAKKHQQVTDEMQKISTDVADIRGLIDTKSSDTNTMLERVETAYQSTTSQISAFTARFAALEETQSQLQTLLTDSLCVKAEQDQFQQAITTDIASLRAELRQASRLIAAVQAENVGLKKAIDKANEPADIEWMEVSGRDVPFANIPPNSSPTRHPPSFHGSLSGSMHGSPARSVPFHTQLPGVGGMHPGGNMYASHGLNGNPMYGGPMYGQSGGYPLRGHPGSNASGWS</sequence>
<dbReference type="AlphaFoldDB" id="A0A6A6WLR9"/>
<protein>
    <submittedName>
        <fullName evidence="3">Uncharacterized protein</fullName>
    </submittedName>
</protein>
<dbReference type="RefSeq" id="XP_033605605.1">
    <property type="nucleotide sequence ID" value="XM_033745130.1"/>
</dbReference>
<evidence type="ECO:0000313" key="4">
    <source>
        <dbReference type="Proteomes" id="UP000799437"/>
    </source>
</evidence>
<organism evidence="3 4">
    <name type="scientific">Pseudovirgaria hyperparasitica</name>
    <dbReference type="NCBI Taxonomy" id="470096"/>
    <lineage>
        <taxon>Eukaryota</taxon>
        <taxon>Fungi</taxon>
        <taxon>Dikarya</taxon>
        <taxon>Ascomycota</taxon>
        <taxon>Pezizomycotina</taxon>
        <taxon>Dothideomycetes</taxon>
        <taxon>Dothideomycetes incertae sedis</taxon>
        <taxon>Acrospermales</taxon>
        <taxon>Acrospermaceae</taxon>
        <taxon>Pseudovirgaria</taxon>
    </lineage>
</organism>
<feature type="coiled-coil region" evidence="1">
    <location>
        <begin position="476"/>
        <end position="503"/>
    </location>
</feature>
<proteinExistence type="predicted"/>
<keyword evidence="4" id="KW-1185">Reference proteome</keyword>
<feature type="region of interest" description="Disordered" evidence="2">
    <location>
        <begin position="908"/>
        <end position="935"/>
    </location>
</feature>
<feature type="region of interest" description="Disordered" evidence="2">
    <location>
        <begin position="217"/>
        <end position="285"/>
    </location>
</feature>
<feature type="compositionally biased region" description="Polar residues" evidence="2">
    <location>
        <begin position="264"/>
        <end position="284"/>
    </location>
</feature>
<feature type="compositionally biased region" description="Polar residues" evidence="2">
    <location>
        <begin position="382"/>
        <end position="395"/>
    </location>
</feature>
<feature type="region of interest" description="Disordered" evidence="2">
    <location>
        <begin position="31"/>
        <end position="80"/>
    </location>
</feature>
<feature type="compositionally biased region" description="Polar residues" evidence="2">
    <location>
        <begin position="223"/>
        <end position="248"/>
    </location>
</feature>
<dbReference type="EMBL" id="ML996565">
    <property type="protein sequence ID" value="KAF2763154.1"/>
    <property type="molecule type" value="Genomic_DNA"/>
</dbReference>
<dbReference type="Proteomes" id="UP000799437">
    <property type="component" value="Unassembled WGS sequence"/>
</dbReference>
<gene>
    <name evidence="3" type="ORF">EJ05DRAFT_481989</name>
</gene>
<feature type="compositionally biased region" description="Basic and acidic residues" evidence="2">
    <location>
        <begin position="355"/>
        <end position="367"/>
    </location>
</feature>
<feature type="coiled-coil region" evidence="1">
    <location>
        <begin position="683"/>
        <end position="710"/>
    </location>
</feature>
<accession>A0A6A6WLR9</accession>
<name>A0A6A6WLR9_9PEZI</name>
<feature type="region of interest" description="Disordered" evidence="2">
    <location>
        <begin position="354"/>
        <end position="395"/>
    </location>
</feature>
<evidence type="ECO:0000256" key="2">
    <source>
        <dbReference type="SAM" id="MobiDB-lite"/>
    </source>
</evidence>
<feature type="compositionally biased region" description="Polar residues" evidence="2">
    <location>
        <begin position="58"/>
        <end position="68"/>
    </location>
</feature>
<evidence type="ECO:0000256" key="1">
    <source>
        <dbReference type="SAM" id="Coils"/>
    </source>
</evidence>
<keyword evidence="1" id="KW-0175">Coiled coil</keyword>
<reference evidence="3" key="1">
    <citation type="journal article" date="2020" name="Stud. Mycol.">
        <title>101 Dothideomycetes genomes: a test case for predicting lifestyles and emergence of pathogens.</title>
        <authorList>
            <person name="Haridas S."/>
            <person name="Albert R."/>
            <person name="Binder M."/>
            <person name="Bloem J."/>
            <person name="Labutti K."/>
            <person name="Salamov A."/>
            <person name="Andreopoulos B."/>
            <person name="Baker S."/>
            <person name="Barry K."/>
            <person name="Bills G."/>
            <person name="Bluhm B."/>
            <person name="Cannon C."/>
            <person name="Castanera R."/>
            <person name="Culley D."/>
            <person name="Daum C."/>
            <person name="Ezra D."/>
            <person name="Gonzalez J."/>
            <person name="Henrissat B."/>
            <person name="Kuo A."/>
            <person name="Liang C."/>
            <person name="Lipzen A."/>
            <person name="Lutzoni F."/>
            <person name="Magnuson J."/>
            <person name="Mondo S."/>
            <person name="Nolan M."/>
            <person name="Ohm R."/>
            <person name="Pangilinan J."/>
            <person name="Park H.-J."/>
            <person name="Ramirez L."/>
            <person name="Alfaro M."/>
            <person name="Sun H."/>
            <person name="Tritt A."/>
            <person name="Yoshinaga Y."/>
            <person name="Zwiers L.-H."/>
            <person name="Turgeon B."/>
            <person name="Goodwin S."/>
            <person name="Spatafora J."/>
            <person name="Crous P."/>
            <person name="Grigoriev I."/>
        </authorList>
    </citation>
    <scope>NUCLEOTIDE SEQUENCE</scope>
    <source>
        <strain evidence="3">CBS 121739</strain>
    </source>
</reference>
<evidence type="ECO:0000313" key="3">
    <source>
        <dbReference type="EMBL" id="KAF2763154.1"/>
    </source>
</evidence>
<dbReference type="GeneID" id="54486184"/>